<dbReference type="KEGG" id="ovi:T265_05248"/>
<dbReference type="GeneID" id="20319430"/>
<proteinExistence type="predicted"/>
<dbReference type="AlphaFoldDB" id="A0A074ZKA6"/>
<dbReference type="CTD" id="20319430"/>
<dbReference type="EMBL" id="KL596715">
    <property type="protein sequence ID" value="KER27758.1"/>
    <property type="molecule type" value="Genomic_DNA"/>
</dbReference>
<name>A0A074ZKA6_OPIVI</name>
<organism evidence="1 2">
    <name type="scientific">Opisthorchis viverrini</name>
    <name type="common">Southeast Asian liver fluke</name>
    <dbReference type="NCBI Taxonomy" id="6198"/>
    <lineage>
        <taxon>Eukaryota</taxon>
        <taxon>Metazoa</taxon>
        <taxon>Spiralia</taxon>
        <taxon>Lophotrochozoa</taxon>
        <taxon>Platyhelminthes</taxon>
        <taxon>Trematoda</taxon>
        <taxon>Digenea</taxon>
        <taxon>Opisthorchiida</taxon>
        <taxon>Opisthorchiata</taxon>
        <taxon>Opisthorchiidae</taxon>
        <taxon>Opisthorchis</taxon>
    </lineage>
</organism>
<reference evidence="1 2" key="1">
    <citation type="submission" date="2013-11" db="EMBL/GenBank/DDBJ databases">
        <title>Opisthorchis viverrini - life in the bile duct.</title>
        <authorList>
            <person name="Young N.D."/>
            <person name="Nagarajan N."/>
            <person name="Lin S.J."/>
            <person name="Korhonen P.K."/>
            <person name="Jex A.R."/>
            <person name="Hall R.S."/>
            <person name="Safavi-Hemami H."/>
            <person name="Kaewkong W."/>
            <person name="Bertrand D."/>
            <person name="Gao S."/>
            <person name="Seet Q."/>
            <person name="Wongkham S."/>
            <person name="Teh B.T."/>
            <person name="Wongkham C."/>
            <person name="Intapan P.M."/>
            <person name="Maleewong W."/>
            <person name="Yang X."/>
            <person name="Hu M."/>
            <person name="Wang Z."/>
            <person name="Hofmann A."/>
            <person name="Sternberg P.W."/>
            <person name="Tan P."/>
            <person name="Wang J."/>
            <person name="Gasser R.B."/>
        </authorList>
    </citation>
    <scope>NUCLEOTIDE SEQUENCE [LARGE SCALE GENOMIC DNA]</scope>
</reference>
<keyword evidence="2" id="KW-1185">Reference proteome</keyword>
<evidence type="ECO:0000313" key="2">
    <source>
        <dbReference type="Proteomes" id="UP000054324"/>
    </source>
</evidence>
<sequence>MSSSLGFGIAQETLTDIRAPSIYDDTNNTFISQLFICAVQPPYSYFCVWHPSFTIPRNIDTPILLFHILHVCTISVERSPISLRLPAKSSKSATLMLLPIFPVHCLQASSGVTSRSDLAGCKVVEASASSHNNFGAINRPLEICPTLIRTTLYKIGHPMSRPRMKQT</sequence>
<dbReference type="Proteomes" id="UP000054324">
    <property type="component" value="Unassembled WGS sequence"/>
</dbReference>
<protein>
    <submittedName>
        <fullName evidence="1">Uncharacterized protein</fullName>
    </submittedName>
</protein>
<dbReference type="RefSeq" id="XP_009168481.1">
    <property type="nucleotide sequence ID" value="XM_009170217.1"/>
</dbReference>
<gene>
    <name evidence="1" type="ORF">T265_05248</name>
</gene>
<evidence type="ECO:0000313" key="1">
    <source>
        <dbReference type="EMBL" id="KER27758.1"/>
    </source>
</evidence>
<accession>A0A074ZKA6</accession>